<dbReference type="InterPro" id="IPR001387">
    <property type="entry name" value="Cro/C1-type_HTH"/>
</dbReference>
<proteinExistence type="predicted"/>
<keyword evidence="4" id="KW-1185">Reference proteome</keyword>
<dbReference type="SMART" id="SM00530">
    <property type="entry name" value="HTH_XRE"/>
    <property type="match status" value="1"/>
</dbReference>
<dbReference type="Proteomes" id="UP000192790">
    <property type="component" value="Unassembled WGS sequence"/>
</dbReference>
<reference evidence="3 4" key="1">
    <citation type="submission" date="2017-04" db="EMBL/GenBank/DDBJ databases">
        <authorList>
            <person name="Afonso C.L."/>
            <person name="Miller P.J."/>
            <person name="Scott M.A."/>
            <person name="Spackman E."/>
            <person name="Goraichik I."/>
            <person name="Dimitrov K.M."/>
            <person name="Suarez D.L."/>
            <person name="Swayne D.E."/>
        </authorList>
    </citation>
    <scope>NUCLEOTIDE SEQUENCE [LARGE SCALE GENOMIC DNA]</scope>
    <source>
        <strain evidence="3 4">DSM 12816</strain>
    </source>
</reference>
<evidence type="ECO:0000256" key="1">
    <source>
        <dbReference type="ARBA" id="ARBA00023125"/>
    </source>
</evidence>
<dbReference type="AlphaFoldDB" id="A0A1W2D281"/>
<dbReference type="CDD" id="cd00093">
    <property type="entry name" value="HTH_XRE"/>
    <property type="match status" value="1"/>
</dbReference>
<dbReference type="PROSITE" id="PS50943">
    <property type="entry name" value="HTH_CROC1"/>
    <property type="match status" value="1"/>
</dbReference>
<dbReference type="EMBL" id="FWXW01000017">
    <property type="protein sequence ID" value="SMC91533.1"/>
    <property type="molecule type" value="Genomic_DNA"/>
</dbReference>
<dbReference type="InterPro" id="IPR010982">
    <property type="entry name" value="Lambda_DNA-bd_dom_sf"/>
</dbReference>
<protein>
    <submittedName>
        <fullName evidence="3">DNA-binding transcriptional regulator, XRE-family HTH domain</fullName>
    </submittedName>
</protein>
<accession>A0A1W2D281</accession>
<dbReference type="Pfam" id="PF01381">
    <property type="entry name" value="HTH_3"/>
    <property type="match status" value="1"/>
</dbReference>
<keyword evidence="1 3" id="KW-0238">DNA-binding</keyword>
<gene>
    <name evidence="3" type="ORF">SAMN02745168_0321</name>
</gene>
<organism evidence="3 4">
    <name type="scientific">Papillibacter cinnamivorans DSM 12816</name>
    <dbReference type="NCBI Taxonomy" id="1122930"/>
    <lineage>
        <taxon>Bacteria</taxon>
        <taxon>Bacillati</taxon>
        <taxon>Bacillota</taxon>
        <taxon>Clostridia</taxon>
        <taxon>Eubacteriales</taxon>
        <taxon>Oscillospiraceae</taxon>
        <taxon>Papillibacter</taxon>
    </lineage>
</organism>
<dbReference type="SUPFAM" id="SSF47413">
    <property type="entry name" value="lambda repressor-like DNA-binding domains"/>
    <property type="match status" value="1"/>
</dbReference>
<dbReference type="PANTHER" id="PTHR46558:SF11">
    <property type="entry name" value="HTH-TYPE TRANSCRIPTIONAL REGULATOR XRE"/>
    <property type="match status" value="1"/>
</dbReference>
<dbReference type="GO" id="GO:0003677">
    <property type="term" value="F:DNA binding"/>
    <property type="evidence" value="ECO:0007669"/>
    <property type="project" value="UniProtKB-KW"/>
</dbReference>
<name>A0A1W2D281_9FIRM</name>
<feature type="domain" description="HTH cro/C1-type" evidence="2">
    <location>
        <begin position="4"/>
        <end position="58"/>
    </location>
</feature>
<evidence type="ECO:0000313" key="3">
    <source>
        <dbReference type="EMBL" id="SMC91533.1"/>
    </source>
</evidence>
<evidence type="ECO:0000313" key="4">
    <source>
        <dbReference type="Proteomes" id="UP000192790"/>
    </source>
</evidence>
<dbReference type="PANTHER" id="PTHR46558">
    <property type="entry name" value="TRACRIPTIONAL REGULATORY PROTEIN-RELATED-RELATED"/>
    <property type="match status" value="1"/>
</dbReference>
<dbReference type="Gene3D" id="1.10.260.40">
    <property type="entry name" value="lambda repressor-like DNA-binding domains"/>
    <property type="match status" value="1"/>
</dbReference>
<sequence>MKRLAELRKGAGLTQASLGRLMNAAQNSVSNWENGTREPSNEDLKKLADYFGVSIDYLLERTDDPDPPSELIQGETEAERLGALLKDAELRELAEIVLKVSPASAKRILEVAQAFLAQEQASRGKNA</sequence>
<dbReference type="STRING" id="1122930.SAMN02745168_0321"/>
<evidence type="ECO:0000259" key="2">
    <source>
        <dbReference type="PROSITE" id="PS50943"/>
    </source>
</evidence>